<proteinExistence type="predicted"/>
<accession>A0ABP8BY61</accession>
<name>A0ABP8BY61_9ACTN</name>
<evidence type="ECO:0000313" key="2">
    <source>
        <dbReference type="Proteomes" id="UP001501710"/>
    </source>
</evidence>
<dbReference type="RefSeq" id="WP_344894354.1">
    <property type="nucleotide sequence ID" value="NZ_BAABAS010000005.1"/>
</dbReference>
<evidence type="ECO:0000313" key="1">
    <source>
        <dbReference type="EMBL" id="GAA4229963.1"/>
    </source>
</evidence>
<dbReference type="Proteomes" id="UP001501710">
    <property type="component" value="Unassembled WGS sequence"/>
</dbReference>
<gene>
    <name evidence="1" type="ORF">GCM10022254_23610</name>
</gene>
<protein>
    <submittedName>
        <fullName evidence="1">Uncharacterized protein</fullName>
    </submittedName>
</protein>
<organism evidence="1 2">
    <name type="scientific">Actinomadura meridiana</name>
    <dbReference type="NCBI Taxonomy" id="559626"/>
    <lineage>
        <taxon>Bacteria</taxon>
        <taxon>Bacillati</taxon>
        <taxon>Actinomycetota</taxon>
        <taxon>Actinomycetes</taxon>
        <taxon>Streptosporangiales</taxon>
        <taxon>Thermomonosporaceae</taxon>
        <taxon>Actinomadura</taxon>
    </lineage>
</organism>
<dbReference type="EMBL" id="BAABAS010000005">
    <property type="protein sequence ID" value="GAA4229963.1"/>
    <property type="molecule type" value="Genomic_DNA"/>
</dbReference>
<sequence>MGSVDETREAVLSVLKDAPDECPPGPDEFLTRLRAEFPKLGFVADPSAGAWFAVGGGGFFVRGRTGIELRERLIAVGWRPR</sequence>
<reference evidence="2" key="1">
    <citation type="journal article" date="2019" name="Int. J. Syst. Evol. Microbiol.">
        <title>The Global Catalogue of Microorganisms (GCM) 10K type strain sequencing project: providing services to taxonomists for standard genome sequencing and annotation.</title>
        <authorList>
            <consortium name="The Broad Institute Genomics Platform"/>
            <consortium name="The Broad Institute Genome Sequencing Center for Infectious Disease"/>
            <person name="Wu L."/>
            <person name="Ma J."/>
        </authorList>
    </citation>
    <scope>NUCLEOTIDE SEQUENCE [LARGE SCALE GENOMIC DNA]</scope>
    <source>
        <strain evidence="2">JCM 17440</strain>
    </source>
</reference>
<keyword evidence="2" id="KW-1185">Reference proteome</keyword>
<comment type="caution">
    <text evidence="1">The sequence shown here is derived from an EMBL/GenBank/DDBJ whole genome shotgun (WGS) entry which is preliminary data.</text>
</comment>